<evidence type="ECO:0000313" key="2">
    <source>
        <dbReference type="Proteomes" id="UP001374599"/>
    </source>
</evidence>
<name>A0ACB5UJK5_9FIRM</name>
<keyword evidence="2" id="KW-1185">Reference proteome</keyword>
<comment type="caution">
    <text evidence="1">The sequence shown here is derived from an EMBL/GenBank/DDBJ whole genome shotgun (WGS) entry which is preliminary data.</text>
</comment>
<accession>A0ACB5UJK5</accession>
<sequence length="366" mass="41791">MLEDGKISYKCVVGIIFMTIAPTAILYLPTITYKEARQDGWISVLITTLFGLLVAYAIIDLGTMYKSKTIIEYSTDIIGKVPSKILGFLYCCYFIYINAFIIREFAELLAGAFMIETPILFFIISIILPSIYGVYKGLEVIVRVNQIIFPIFMISILAIILYSLKDMDFTNIFPILDNGIQPVIIGGYRNLLWFTEVFVLAIFMPYINRPEKVRKLSFISILIIGLLGALINLSIVATFGANTKHLTYPYLSLARYVSVGFVERLDSIIMFMWIAGVYIKIVIYHYCATLAIGQWLKFKKFELLSIPIGLLLVILSYILWDSLVKLKYEVKYIVIVPFIIMQGVIPVLLFILTKIKKILFKKTKKT</sequence>
<organism evidence="1 2">
    <name type="scientific">Vallitalea maricola</name>
    <dbReference type="NCBI Taxonomy" id="3074433"/>
    <lineage>
        <taxon>Bacteria</taxon>
        <taxon>Bacillati</taxon>
        <taxon>Bacillota</taxon>
        <taxon>Clostridia</taxon>
        <taxon>Lachnospirales</taxon>
        <taxon>Vallitaleaceae</taxon>
        <taxon>Vallitalea</taxon>
    </lineage>
</organism>
<reference evidence="1" key="1">
    <citation type="submission" date="2023-09" db="EMBL/GenBank/DDBJ databases">
        <title>Vallitalea sediminicola and Vallitalea maricola sp. nov., anaerobic bacteria isolated from marine sediment.</title>
        <authorList>
            <person name="Hirano S."/>
            <person name="Maeda A."/>
            <person name="Terahara T."/>
            <person name="Mori K."/>
            <person name="Hamada M."/>
            <person name="Matsumoto R."/>
            <person name="Kobayashi T."/>
        </authorList>
    </citation>
    <scope>NUCLEOTIDE SEQUENCE</scope>
    <source>
        <strain evidence="1">AN17-2</strain>
    </source>
</reference>
<evidence type="ECO:0000313" key="1">
    <source>
        <dbReference type="EMBL" id="GMQ62723.1"/>
    </source>
</evidence>
<dbReference type="Proteomes" id="UP001374599">
    <property type="component" value="Unassembled WGS sequence"/>
</dbReference>
<protein>
    <submittedName>
        <fullName evidence="1">Spore germination protein</fullName>
    </submittedName>
</protein>
<dbReference type="EMBL" id="BTPU01000028">
    <property type="protein sequence ID" value="GMQ62723.1"/>
    <property type="molecule type" value="Genomic_DNA"/>
</dbReference>
<proteinExistence type="predicted"/>
<gene>
    <name evidence="1" type="ORF">AN2V17_19550</name>
</gene>